<feature type="transmembrane region" description="Helical" evidence="6">
    <location>
        <begin position="80"/>
        <end position="98"/>
    </location>
</feature>
<feature type="transmembrane region" description="Helical" evidence="6">
    <location>
        <begin position="129"/>
        <end position="148"/>
    </location>
</feature>
<feature type="transmembrane region" description="Helical" evidence="6">
    <location>
        <begin position="104"/>
        <end position="122"/>
    </location>
</feature>
<comment type="caution">
    <text evidence="8">The sequence shown here is derived from an EMBL/GenBank/DDBJ whole genome shotgun (WGS) entry which is preliminary data.</text>
</comment>
<evidence type="ECO:0000313" key="9">
    <source>
        <dbReference type="Proteomes" id="UP000699975"/>
    </source>
</evidence>
<keyword evidence="3 6" id="KW-0812">Transmembrane</keyword>
<evidence type="ECO:0000313" key="8">
    <source>
        <dbReference type="EMBL" id="MBV7264724.1"/>
    </source>
</evidence>
<feature type="transmembrane region" description="Helical" evidence="6">
    <location>
        <begin position="243"/>
        <end position="263"/>
    </location>
</feature>
<keyword evidence="5 6" id="KW-0472">Membrane</keyword>
<protein>
    <submittedName>
        <fullName evidence="8">DMT family transporter</fullName>
    </submittedName>
</protein>
<dbReference type="Pfam" id="PF00892">
    <property type="entry name" value="EamA"/>
    <property type="match status" value="2"/>
</dbReference>
<evidence type="ECO:0000256" key="1">
    <source>
        <dbReference type="ARBA" id="ARBA00004141"/>
    </source>
</evidence>
<evidence type="ECO:0000259" key="7">
    <source>
        <dbReference type="Pfam" id="PF00892"/>
    </source>
</evidence>
<evidence type="ECO:0000256" key="4">
    <source>
        <dbReference type="ARBA" id="ARBA00022989"/>
    </source>
</evidence>
<dbReference type="InterPro" id="IPR000620">
    <property type="entry name" value="EamA_dom"/>
</dbReference>
<evidence type="ECO:0000256" key="5">
    <source>
        <dbReference type="ARBA" id="ARBA00023136"/>
    </source>
</evidence>
<organism evidence="8 9">
    <name type="scientific">Erythrobacter ani</name>
    <dbReference type="NCBI Taxonomy" id="2827235"/>
    <lineage>
        <taxon>Bacteria</taxon>
        <taxon>Pseudomonadati</taxon>
        <taxon>Pseudomonadota</taxon>
        <taxon>Alphaproteobacteria</taxon>
        <taxon>Sphingomonadales</taxon>
        <taxon>Erythrobacteraceae</taxon>
        <taxon>Erythrobacter/Porphyrobacter group</taxon>
        <taxon>Erythrobacter</taxon>
    </lineage>
</organism>
<dbReference type="PANTHER" id="PTHR22911">
    <property type="entry name" value="ACYL-MALONYL CONDENSING ENZYME-RELATED"/>
    <property type="match status" value="1"/>
</dbReference>
<feature type="transmembrane region" description="Helical" evidence="6">
    <location>
        <begin position="275"/>
        <end position="291"/>
    </location>
</feature>
<evidence type="ECO:0000256" key="2">
    <source>
        <dbReference type="ARBA" id="ARBA00009853"/>
    </source>
</evidence>
<dbReference type="PANTHER" id="PTHR22911:SF6">
    <property type="entry name" value="SOLUTE CARRIER FAMILY 35 MEMBER G1"/>
    <property type="match status" value="1"/>
</dbReference>
<feature type="transmembrane region" description="Helical" evidence="6">
    <location>
        <begin position="160"/>
        <end position="179"/>
    </location>
</feature>
<keyword evidence="9" id="KW-1185">Reference proteome</keyword>
<accession>A0ABS6SI86</accession>
<dbReference type="EMBL" id="JAGSPB010000001">
    <property type="protein sequence ID" value="MBV7264724.1"/>
    <property type="molecule type" value="Genomic_DNA"/>
</dbReference>
<feature type="transmembrane region" description="Helical" evidence="6">
    <location>
        <begin position="46"/>
        <end position="68"/>
    </location>
</feature>
<evidence type="ECO:0000256" key="3">
    <source>
        <dbReference type="ARBA" id="ARBA00022692"/>
    </source>
</evidence>
<comment type="subcellular location">
    <subcellularLocation>
        <location evidence="1">Membrane</location>
        <topology evidence="1">Multi-pass membrane protein</topology>
    </subcellularLocation>
</comment>
<feature type="transmembrane region" description="Helical" evidence="6">
    <location>
        <begin position="217"/>
        <end position="236"/>
    </location>
</feature>
<evidence type="ECO:0000256" key="6">
    <source>
        <dbReference type="SAM" id="Phobius"/>
    </source>
</evidence>
<feature type="domain" description="EamA" evidence="7">
    <location>
        <begin position="160"/>
        <end position="289"/>
    </location>
</feature>
<feature type="transmembrane region" description="Helical" evidence="6">
    <location>
        <begin position="12"/>
        <end position="34"/>
    </location>
</feature>
<name>A0ABS6SI86_9SPHN</name>
<dbReference type="RefSeq" id="WP_218315268.1">
    <property type="nucleotide sequence ID" value="NZ_JAGSPB010000001.1"/>
</dbReference>
<sequence length="315" mass="33699">MDGFVARPRPLLALGVRLATAATLAMMAMLVKLAGTRGVHLAELVFWRQAITLVCVAGLLAAWGRLATVKTKRFGAHARRAAYGLTGMFFVYGAVMLLPLPEATAISFTAPFFAVLISVMFFGESVGRYRWGAVVLGFAGVLLVTEPSFLGGGSDLVDPFGAAVGLIAALLVALISFQIQDLNKTESPWSIVFWFTAITAPISAIALPFVIGPHDPVTWAIIISVALCGALAQILLTTSLRFGSAAVILLMDYTSLLWATWYGWTVFDQAPSQNLWFGAPLIIAAGVLIAWRERQLARINAPAGDTGEPERPAKH</sequence>
<proteinExistence type="inferred from homology"/>
<keyword evidence="4 6" id="KW-1133">Transmembrane helix</keyword>
<gene>
    <name evidence="8" type="ORF">KCG45_00865</name>
</gene>
<reference evidence="8 9" key="1">
    <citation type="submission" date="2021-04" db="EMBL/GenBank/DDBJ databases">
        <authorList>
            <person name="Pira H."/>
            <person name="Risdian C."/>
            <person name="Wink J."/>
        </authorList>
    </citation>
    <scope>NUCLEOTIDE SEQUENCE [LARGE SCALE GENOMIC DNA]</scope>
    <source>
        <strain evidence="8 9">WH131</strain>
    </source>
</reference>
<comment type="similarity">
    <text evidence="2">Belongs to the drug/metabolite transporter (DMT) superfamily. 10 TMS drug/metabolite exporter (DME) (TC 2.A.7.3) family.</text>
</comment>
<dbReference type="Proteomes" id="UP000699975">
    <property type="component" value="Unassembled WGS sequence"/>
</dbReference>
<feature type="domain" description="EamA" evidence="7">
    <location>
        <begin position="18"/>
        <end position="145"/>
    </location>
</feature>
<feature type="transmembrane region" description="Helical" evidence="6">
    <location>
        <begin position="191"/>
        <end position="211"/>
    </location>
</feature>